<dbReference type="Pfam" id="PF06428">
    <property type="entry name" value="Sec2p"/>
    <property type="match status" value="1"/>
</dbReference>
<feature type="compositionally biased region" description="Polar residues" evidence="2">
    <location>
        <begin position="211"/>
        <end position="220"/>
    </location>
</feature>
<dbReference type="GO" id="GO:0006887">
    <property type="term" value="P:exocytosis"/>
    <property type="evidence" value="ECO:0007669"/>
    <property type="project" value="TreeGrafter"/>
</dbReference>
<evidence type="ECO:0000313" key="5">
    <source>
        <dbReference type="Proteomes" id="UP000800092"/>
    </source>
</evidence>
<accession>A0A6A6GTI0</accession>
<dbReference type="PANTHER" id="PTHR14430:SF0">
    <property type="entry name" value="SEC2P DOMAIN-CONTAINING PROTEIN"/>
    <property type="match status" value="1"/>
</dbReference>
<dbReference type="AlphaFoldDB" id="A0A6A6GTI0"/>
<feature type="region of interest" description="Disordered" evidence="2">
    <location>
        <begin position="201"/>
        <end position="223"/>
    </location>
</feature>
<feature type="compositionally biased region" description="Polar residues" evidence="2">
    <location>
        <begin position="15"/>
        <end position="24"/>
    </location>
</feature>
<dbReference type="Proteomes" id="UP000800092">
    <property type="component" value="Unassembled WGS sequence"/>
</dbReference>
<feature type="non-terminal residue" evidence="4">
    <location>
        <position position="305"/>
    </location>
</feature>
<evidence type="ECO:0000259" key="3">
    <source>
        <dbReference type="Pfam" id="PF06428"/>
    </source>
</evidence>
<dbReference type="GO" id="GO:0051286">
    <property type="term" value="C:cell tip"/>
    <property type="evidence" value="ECO:0007669"/>
    <property type="project" value="TreeGrafter"/>
</dbReference>
<keyword evidence="1" id="KW-0175">Coiled coil</keyword>
<dbReference type="GO" id="GO:0070319">
    <property type="term" value="C:Golgi to plasma membrane transport vesicle"/>
    <property type="evidence" value="ECO:0007669"/>
    <property type="project" value="TreeGrafter"/>
</dbReference>
<evidence type="ECO:0000313" key="4">
    <source>
        <dbReference type="EMBL" id="KAF2228971.1"/>
    </source>
</evidence>
<feature type="domain" description="GDP/GTP exchange factor Sec2 N-terminal" evidence="3">
    <location>
        <begin position="64"/>
        <end position="203"/>
    </location>
</feature>
<dbReference type="GO" id="GO:0005085">
    <property type="term" value="F:guanyl-nucleotide exchange factor activity"/>
    <property type="evidence" value="ECO:0007669"/>
    <property type="project" value="InterPro"/>
</dbReference>
<evidence type="ECO:0000256" key="2">
    <source>
        <dbReference type="SAM" id="MobiDB-lite"/>
    </source>
</evidence>
<sequence length="305" mass="33939">MAAVQHPRSAPSYFHSRNTSSGLNTLPDPRSPSPSTLQRSDSHPDLSNEVATLSTKLINAINHQTNLDDSLQSARAELDAARENIAQLEAANREHTKQSEQGLLVSRAEYDRMLAQLSKELNVERQSRATAEKDKKRIEGELENLTTALFEEANQMVAAARKDKEASEIRNKQLRSQLNDTELLLASQQEQLQDLKAVMEKMESERDENESNPQMSTAPSTPALDKMNRMFDSSMPSPYTPGQHVSPEHPLHFDHLIQPMLRHDVQAYDDFHALFKASSNAPSRTPSGNYGSLLGLASLNNNSST</sequence>
<dbReference type="Gene3D" id="6.10.140.910">
    <property type="match status" value="1"/>
</dbReference>
<gene>
    <name evidence="4" type="ORF">EV356DRAFT_494579</name>
</gene>
<organism evidence="4 5">
    <name type="scientific">Viridothelium virens</name>
    <name type="common">Speckled blister lichen</name>
    <name type="synonym">Trypethelium virens</name>
    <dbReference type="NCBI Taxonomy" id="1048519"/>
    <lineage>
        <taxon>Eukaryota</taxon>
        <taxon>Fungi</taxon>
        <taxon>Dikarya</taxon>
        <taxon>Ascomycota</taxon>
        <taxon>Pezizomycotina</taxon>
        <taxon>Dothideomycetes</taxon>
        <taxon>Dothideomycetes incertae sedis</taxon>
        <taxon>Trypetheliales</taxon>
        <taxon>Trypetheliaceae</taxon>
        <taxon>Viridothelium</taxon>
    </lineage>
</organism>
<name>A0A6A6GTI0_VIRVR</name>
<dbReference type="PANTHER" id="PTHR14430">
    <property type="entry name" value="RABIN3-RELATED"/>
    <property type="match status" value="1"/>
</dbReference>
<feature type="region of interest" description="Disordered" evidence="2">
    <location>
        <begin position="1"/>
        <end position="47"/>
    </location>
</feature>
<keyword evidence="5" id="KW-1185">Reference proteome</keyword>
<proteinExistence type="predicted"/>
<evidence type="ECO:0000256" key="1">
    <source>
        <dbReference type="ARBA" id="ARBA00023054"/>
    </source>
</evidence>
<dbReference type="OrthoDB" id="1748564at2759"/>
<dbReference type="EMBL" id="ML991881">
    <property type="protein sequence ID" value="KAF2228971.1"/>
    <property type="molecule type" value="Genomic_DNA"/>
</dbReference>
<dbReference type="InterPro" id="IPR009449">
    <property type="entry name" value="Sec2_N"/>
</dbReference>
<reference evidence="4" key="1">
    <citation type="journal article" date="2020" name="Stud. Mycol.">
        <title>101 Dothideomycetes genomes: a test case for predicting lifestyles and emergence of pathogens.</title>
        <authorList>
            <person name="Haridas S."/>
            <person name="Albert R."/>
            <person name="Binder M."/>
            <person name="Bloem J."/>
            <person name="Labutti K."/>
            <person name="Salamov A."/>
            <person name="Andreopoulos B."/>
            <person name="Baker S."/>
            <person name="Barry K."/>
            <person name="Bills G."/>
            <person name="Bluhm B."/>
            <person name="Cannon C."/>
            <person name="Castanera R."/>
            <person name="Culley D."/>
            <person name="Daum C."/>
            <person name="Ezra D."/>
            <person name="Gonzalez J."/>
            <person name="Henrissat B."/>
            <person name="Kuo A."/>
            <person name="Liang C."/>
            <person name="Lipzen A."/>
            <person name="Lutzoni F."/>
            <person name="Magnuson J."/>
            <person name="Mondo S."/>
            <person name="Nolan M."/>
            <person name="Ohm R."/>
            <person name="Pangilinan J."/>
            <person name="Park H.-J."/>
            <person name="Ramirez L."/>
            <person name="Alfaro M."/>
            <person name="Sun H."/>
            <person name="Tritt A."/>
            <person name="Yoshinaga Y."/>
            <person name="Zwiers L.-H."/>
            <person name="Turgeon B."/>
            <person name="Goodwin S."/>
            <person name="Spatafora J."/>
            <person name="Crous P."/>
            <person name="Grigoriev I."/>
        </authorList>
    </citation>
    <scope>NUCLEOTIDE SEQUENCE</scope>
    <source>
        <strain evidence="4">Tuck. ex Michener</strain>
    </source>
</reference>
<dbReference type="SUPFAM" id="SSF144284">
    <property type="entry name" value="Sec2 N-terminal region"/>
    <property type="match status" value="1"/>
</dbReference>
<protein>
    <submittedName>
        <fullName evidence="4">Sec2p-domain-containing protein</fullName>
    </submittedName>
</protein>
<dbReference type="InterPro" id="IPR040351">
    <property type="entry name" value="RAB3IL/RAB3IP/Sec2"/>
</dbReference>